<sequence length="101" mass="11128">MDQSGTSLGLSWGQSCGCSHLVVPLGLVGPGWPQSRGYLSPICLVWASSPDRVRAARGHEWKLQGLLRPRLQDSYDVTSSKFCRSKQIAQPPRICRVRVPP</sequence>
<evidence type="ECO:0000313" key="1">
    <source>
        <dbReference type="EMBL" id="KAB1274381.1"/>
    </source>
</evidence>
<protein>
    <submittedName>
        <fullName evidence="1">Uncharacterized protein</fullName>
    </submittedName>
</protein>
<gene>
    <name evidence="1" type="ORF">Cadr_000011816</name>
</gene>
<evidence type="ECO:0000313" key="2">
    <source>
        <dbReference type="Proteomes" id="UP000299084"/>
    </source>
</evidence>
<dbReference type="EMBL" id="JWIN03000009">
    <property type="protein sequence ID" value="KAB1274381.1"/>
    <property type="molecule type" value="Genomic_DNA"/>
</dbReference>
<keyword evidence="2" id="KW-1185">Reference proteome</keyword>
<proteinExistence type="predicted"/>
<dbReference type="Proteomes" id="UP000299084">
    <property type="component" value="Unassembled WGS sequence"/>
</dbReference>
<comment type="caution">
    <text evidence="1">The sequence shown here is derived from an EMBL/GenBank/DDBJ whole genome shotgun (WGS) entry which is preliminary data.</text>
</comment>
<accession>A0A5N4DTB2</accession>
<name>A0A5N4DTB2_CAMDR</name>
<reference evidence="1 2" key="1">
    <citation type="journal article" date="2019" name="Mol. Ecol. Resour.">
        <title>Improving Illumina assemblies with Hi-C and long reads: an example with the North African dromedary.</title>
        <authorList>
            <person name="Elbers J.P."/>
            <person name="Rogers M.F."/>
            <person name="Perelman P.L."/>
            <person name="Proskuryakova A.A."/>
            <person name="Serdyukova N.A."/>
            <person name="Johnson W.E."/>
            <person name="Horin P."/>
            <person name="Corander J."/>
            <person name="Murphy D."/>
            <person name="Burger P.A."/>
        </authorList>
    </citation>
    <scope>NUCLEOTIDE SEQUENCE [LARGE SCALE GENOMIC DNA]</scope>
    <source>
        <strain evidence="1">Drom800</strain>
        <tissue evidence="1">Blood</tissue>
    </source>
</reference>
<dbReference type="AlphaFoldDB" id="A0A5N4DTB2"/>
<organism evidence="1 2">
    <name type="scientific">Camelus dromedarius</name>
    <name type="common">Dromedary</name>
    <name type="synonym">Arabian camel</name>
    <dbReference type="NCBI Taxonomy" id="9838"/>
    <lineage>
        <taxon>Eukaryota</taxon>
        <taxon>Metazoa</taxon>
        <taxon>Chordata</taxon>
        <taxon>Craniata</taxon>
        <taxon>Vertebrata</taxon>
        <taxon>Euteleostomi</taxon>
        <taxon>Mammalia</taxon>
        <taxon>Eutheria</taxon>
        <taxon>Laurasiatheria</taxon>
        <taxon>Artiodactyla</taxon>
        <taxon>Tylopoda</taxon>
        <taxon>Camelidae</taxon>
        <taxon>Camelus</taxon>
    </lineage>
</organism>